<evidence type="ECO:0000313" key="5">
    <source>
        <dbReference type="Proteomes" id="UP001165205"/>
    </source>
</evidence>
<dbReference type="CDD" id="cd00833">
    <property type="entry name" value="PKS"/>
    <property type="match status" value="1"/>
</dbReference>
<keyword evidence="1" id="KW-0596">Phosphopantetheine</keyword>
<name>A0AAN5BVZ6_ASPOZ</name>
<dbReference type="GO" id="GO:0004312">
    <property type="term" value="F:fatty acid synthase activity"/>
    <property type="evidence" value="ECO:0007669"/>
    <property type="project" value="TreeGrafter"/>
</dbReference>
<dbReference type="PROSITE" id="PS52004">
    <property type="entry name" value="KS3_2"/>
    <property type="match status" value="1"/>
</dbReference>
<gene>
    <name evidence="4" type="ORF">Aory04_000452500</name>
</gene>
<dbReference type="InterPro" id="IPR020841">
    <property type="entry name" value="PKS_Beta-ketoAc_synthase_dom"/>
</dbReference>
<proteinExistence type="predicted"/>
<sequence>MSPSLEPLAITGMSLKFPGNAVSPESFWKLITEGQMTMRDYPPDRSNIDAFYHPDRDRLDQISTRGANFLNQDISRFDAAFFSINAAEAEAMDPQQRLILETVYHAFENAGMTLSQASWSKTCVYTGSFSHDYTFMQVKDPMALPKFHSTGTGMNMLSNRVSWFFNLTGPSATVDTACYSSLIALDLACKSIWSGDSSMVCPRSLTGGSSINCPRRAWLLVAMRSSDLTPVYRWITSVYCLTRAGHTVLISAAMGMLVARELESWYFALLRMLSITTILLEQ</sequence>
<dbReference type="GO" id="GO:0044550">
    <property type="term" value="P:secondary metabolite biosynthetic process"/>
    <property type="evidence" value="ECO:0007669"/>
    <property type="project" value="TreeGrafter"/>
</dbReference>
<dbReference type="PANTHER" id="PTHR43775">
    <property type="entry name" value="FATTY ACID SYNTHASE"/>
    <property type="match status" value="1"/>
</dbReference>
<evidence type="ECO:0000313" key="4">
    <source>
        <dbReference type="EMBL" id="GMG28012.1"/>
    </source>
</evidence>
<dbReference type="InterPro" id="IPR014030">
    <property type="entry name" value="Ketoacyl_synth_N"/>
</dbReference>
<organism evidence="4 5">
    <name type="scientific">Aspergillus oryzae</name>
    <name type="common">Yellow koji mold</name>
    <dbReference type="NCBI Taxonomy" id="5062"/>
    <lineage>
        <taxon>Eukaryota</taxon>
        <taxon>Fungi</taxon>
        <taxon>Dikarya</taxon>
        <taxon>Ascomycota</taxon>
        <taxon>Pezizomycotina</taxon>
        <taxon>Eurotiomycetes</taxon>
        <taxon>Eurotiomycetidae</taxon>
        <taxon>Eurotiales</taxon>
        <taxon>Aspergillaceae</taxon>
        <taxon>Aspergillus</taxon>
        <taxon>Aspergillus subgen. Circumdati</taxon>
    </lineage>
</organism>
<dbReference type="InterPro" id="IPR050091">
    <property type="entry name" value="PKS_NRPS_Biosynth_Enz"/>
</dbReference>
<evidence type="ECO:0000256" key="1">
    <source>
        <dbReference type="ARBA" id="ARBA00022450"/>
    </source>
</evidence>
<feature type="domain" description="Ketosynthase family 3 (KS3)" evidence="3">
    <location>
        <begin position="5"/>
        <end position="282"/>
    </location>
</feature>
<dbReference type="SMART" id="SM00825">
    <property type="entry name" value="PKS_KS"/>
    <property type="match status" value="1"/>
</dbReference>
<dbReference type="Proteomes" id="UP001165205">
    <property type="component" value="Unassembled WGS sequence"/>
</dbReference>
<dbReference type="PANTHER" id="PTHR43775:SF29">
    <property type="entry name" value="ASPERFURANONE POLYKETIDE SYNTHASE AFOG-RELATED"/>
    <property type="match status" value="1"/>
</dbReference>
<protein>
    <submittedName>
        <fullName evidence="4">Unnamed protein product</fullName>
    </submittedName>
</protein>
<evidence type="ECO:0000259" key="3">
    <source>
        <dbReference type="PROSITE" id="PS52004"/>
    </source>
</evidence>
<dbReference type="GO" id="GO:0006633">
    <property type="term" value="P:fatty acid biosynthetic process"/>
    <property type="evidence" value="ECO:0007669"/>
    <property type="project" value="TreeGrafter"/>
</dbReference>
<dbReference type="SUPFAM" id="SSF53901">
    <property type="entry name" value="Thiolase-like"/>
    <property type="match status" value="1"/>
</dbReference>
<reference evidence="4" key="1">
    <citation type="submission" date="2023-04" db="EMBL/GenBank/DDBJ databases">
        <title>Aspergillus oryzae NBRC 4228.</title>
        <authorList>
            <person name="Ichikawa N."/>
            <person name="Sato H."/>
            <person name="Tonouchi N."/>
        </authorList>
    </citation>
    <scope>NUCLEOTIDE SEQUENCE</scope>
    <source>
        <strain evidence="4">NBRC 4228</strain>
    </source>
</reference>
<dbReference type="EMBL" id="BSYA01000040">
    <property type="protein sequence ID" value="GMG28012.1"/>
    <property type="molecule type" value="Genomic_DNA"/>
</dbReference>
<dbReference type="AlphaFoldDB" id="A0AAN5BVZ6"/>
<keyword evidence="2" id="KW-0597">Phosphoprotein</keyword>
<dbReference type="Pfam" id="PF00109">
    <property type="entry name" value="ketoacyl-synt"/>
    <property type="match status" value="1"/>
</dbReference>
<dbReference type="Gene3D" id="3.40.47.10">
    <property type="match status" value="1"/>
</dbReference>
<dbReference type="InterPro" id="IPR016039">
    <property type="entry name" value="Thiolase-like"/>
</dbReference>
<comment type="caution">
    <text evidence="4">The sequence shown here is derived from an EMBL/GenBank/DDBJ whole genome shotgun (WGS) entry which is preliminary data.</text>
</comment>
<accession>A0AAN5BVZ6</accession>
<evidence type="ECO:0000256" key="2">
    <source>
        <dbReference type="ARBA" id="ARBA00022553"/>
    </source>
</evidence>